<dbReference type="SUPFAM" id="SSF103473">
    <property type="entry name" value="MFS general substrate transporter"/>
    <property type="match status" value="1"/>
</dbReference>
<feature type="transmembrane region" description="Helical" evidence="6">
    <location>
        <begin position="112"/>
        <end position="133"/>
    </location>
</feature>
<dbReference type="InterPro" id="IPR036259">
    <property type="entry name" value="MFS_trans_sf"/>
</dbReference>
<dbReference type="Pfam" id="PF07690">
    <property type="entry name" value="MFS_1"/>
    <property type="match status" value="1"/>
</dbReference>
<dbReference type="PANTHER" id="PTHR43124:SF5">
    <property type="entry name" value="PURINE RIBONUCLEOSIDE EFFLUX PUMP NEPI"/>
    <property type="match status" value="1"/>
</dbReference>
<name>A0ABT9SSS5_9GAMM</name>
<dbReference type="EMBL" id="JAUSSK010000001">
    <property type="protein sequence ID" value="MDQ0008039.1"/>
    <property type="molecule type" value="Genomic_DNA"/>
</dbReference>
<feature type="transmembrane region" description="Helical" evidence="6">
    <location>
        <begin position="60"/>
        <end position="79"/>
    </location>
</feature>
<keyword evidence="5 6" id="KW-0472">Membrane</keyword>
<dbReference type="InterPro" id="IPR050189">
    <property type="entry name" value="MFS_Efflux_Transporters"/>
</dbReference>
<evidence type="ECO:0000256" key="1">
    <source>
        <dbReference type="ARBA" id="ARBA00004651"/>
    </source>
</evidence>
<dbReference type="RefSeq" id="WP_306846656.1">
    <property type="nucleotide sequence ID" value="NZ_JAUSSK010000001.1"/>
</dbReference>
<evidence type="ECO:0000259" key="7">
    <source>
        <dbReference type="PROSITE" id="PS50850"/>
    </source>
</evidence>
<dbReference type="InterPro" id="IPR011701">
    <property type="entry name" value="MFS"/>
</dbReference>
<keyword evidence="9" id="KW-1185">Reference proteome</keyword>
<dbReference type="PANTHER" id="PTHR43124">
    <property type="entry name" value="PURINE EFFLUX PUMP PBUE"/>
    <property type="match status" value="1"/>
</dbReference>
<evidence type="ECO:0000256" key="6">
    <source>
        <dbReference type="SAM" id="Phobius"/>
    </source>
</evidence>
<dbReference type="CDD" id="cd17324">
    <property type="entry name" value="MFS_NepI_like"/>
    <property type="match status" value="1"/>
</dbReference>
<proteinExistence type="predicted"/>
<dbReference type="InterPro" id="IPR020846">
    <property type="entry name" value="MFS_dom"/>
</dbReference>
<comment type="caution">
    <text evidence="8">The sequence shown here is derived from an EMBL/GenBank/DDBJ whole genome shotgun (WGS) entry which is preliminary data.</text>
</comment>
<protein>
    <submittedName>
        <fullName evidence="8">DHA1 family purine ribonucleoside efflux pump-like MFS transporter</fullName>
    </submittedName>
</protein>
<feature type="transmembrane region" description="Helical" evidence="6">
    <location>
        <begin position="18"/>
        <end position="40"/>
    </location>
</feature>
<feature type="transmembrane region" description="Helical" evidence="6">
    <location>
        <begin position="176"/>
        <end position="196"/>
    </location>
</feature>
<comment type="subcellular location">
    <subcellularLocation>
        <location evidence="1">Cell membrane</location>
        <topology evidence="1">Multi-pass membrane protein</topology>
    </subcellularLocation>
</comment>
<dbReference type="PROSITE" id="PS50850">
    <property type="entry name" value="MFS"/>
    <property type="match status" value="1"/>
</dbReference>
<evidence type="ECO:0000313" key="8">
    <source>
        <dbReference type="EMBL" id="MDQ0008039.1"/>
    </source>
</evidence>
<organism evidence="8 9">
    <name type="scientific">Luteibacter jiangsuensis</name>
    <dbReference type="NCBI Taxonomy" id="637577"/>
    <lineage>
        <taxon>Bacteria</taxon>
        <taxon>Pseudomonadati</taxon>
        <taxon>Pseudomonadota</taxon>
        <taxon>Gammaproteobacteria</taxon>
        <taxon>Lysobacterales</taxon>
        <taxon>Rhodanobacteraceae</taxon>
        <taxon>Luteibacter</taxon>
    </lineage>
</organism>
<feature type="transmembrane region" description="Helical" evidence="6">
    <location>
        <begin position="283"/>
        <end position="304"/>
    </location>
</feature>
<keyword evidence="4 6" id="KW-1133">Transmembrane helix</keyword>
<feature type="transmembrane region" description="Helical" evidence="6">
    <location>
        <begin position="86"/>
        <end position="106"/>
    </location>
</feature>
<accession>A0ABT9SSS5</accession>
<feature type="transmembrane region" description="Helical" evidence="6">
    <location>
        <begin position="342"/>
        <end position="364"/>
    </location>
</feature>
<evidence type="ECO:0000256" key="3">
    <source>
        <dbReference type="ARBA" id="ARBA00022692"/>
    </source>
</evidence>
<gene>
    <name evidence="8" type="ORF">J2T07_000198</name>
</gene>
<keyword evidence="2" id="KW-1003">Cell membrane</keyword>
<feature type="domain" description="Major facilitator superfamily (MFS) profile" evidence="7">
    <location>
        <begin position="21"/>
        <end position="395"/>
    </location>
</feature>
<evidence type="ECO:0000256" key="2">
    <source>
        <dbReference type="ARBA" id="ARBA00022475"/>
    </source>
</evidence>
<reference evidence="8 9" key="1">
    <citation type="submission" date="2023-07" db="EMBL/GenBank/DDBJ databases">
        <title>Sorghum-associated microbial communities from plants grown in Nebraska, USA.</title>
        <authorList>
            <person name="Schachtman D."/>
        </authorList>
    </citation>
    <scope>NUCLEOTIDE SEQUENCE [LARGE SCALE GENOMIC DNA]</scope>
    <source>
        <strain evidence="8 9">CC60</strain>
    </source>
</reference>
<feature type="transmembrane region" description="Helical" evidence="6">
    <location>
        <begin position="370"/>
        <end position="388"/>
    </location>
</feature>
<evidence type="ECO:0000256" key="5">
    <source>
        <dbReference type="ARBA" id="ARBA00023136"/>
    </source>
</evidence>
<sequence>MNTCVEAAIAAPEEVQPAWGAVFAMTLGVFGLITAEFLPASLLTPMAATLGVTEGMAGQTVTATAVVALVTSLVIAVVTRNIDRRWVLLAFSVLLVGSNLLVAFAPNLTVVLSGRVLLGIAIGGFWTMSAATAMRLVPEAMVPRALSIIFSGVSVATVAAAPLGSYFGHLIGWRNVFLIATAIGVFAFIWQLFTLPRMAPTGSARMGTLVEVMKRPAMRMGMIAVVLVFTGHFAFFTYLRPFLEVVTGVSVNGLSGMLLGFGVANFIGTSLAGFVLERNLRMILLLMPLAMGGMALALVVLGRAPVADAILVALWGMAFGGVPVAWTTWITRTVPDEAESGGGLIVAAIQLAITLGAAVGGAVFDATGAKGVFIGCGMVLLVAAATIGTKLHPVSPAYDARNFIGEADEA</sequence>
<keyword evidence="3 6" id="KW-0812">Transmembrane</keyword>
<feature type="transmembrane region" description="Helical" evidence="6">
    <location>
        <begin position="217"/>
        <end position="238"/>
    </location>
</feature>
<feature type="transmembrane region" description="Helical" evidence="6">
    <location>
        <begin position="310"/>
        <end position="330"/>
    </location>
</feature>
<feature type="transmembrane region" description="Helical" evidence="6">
    <location>
        <begin position="145"/>
        <end position="164"/>
    </location>
</feature>
<evidence type="ECO:0000256" key="4">
    <source>
        <dbReference type="ARBA" id="ARBA00022989"/>
    </source>
</evidence>
<dbReference type="Proteomes" id="UP001237737">
    <property type="component" value="Unassembled WGS sequence"/>
</dbReference>
<feature type="transmembrane region" description="Helical" evidence="6">
    <location>
        <begin position="258"/>
        <end position="276"/>
    </location>
</feature>
<evidence type="ECO:0000313" key="9">
    <source>
        <dbReference type="Proteomes" id="UP001237737"/>
    </source>
</evidence>
<dbReference type="Gene3D" id="1.20.1250.20">
    <property type="entry name" value="MFS general substrate transporter like domains"/>
    <property type="match status" value="1"/>
</dbReference>